<dbReference type="EMBL" id="DS989867">
    <property type="protein sequence ID" value="EDX72057.1"/>
    <property type="molecule type" value="Genomic_DNA"/>
</dbReference>
<sequence length="40" mass="4637">MNRGTPWWTKQLSPDGLHPNVIGYRALLDDVLDWEPFGQL</sequence>
<proteinExistence type="predicted"/>
<dbReference type="SUPFAM" id="SSF52266">
    <property type="entry name" value="SGNH hydrolase"/>
    <property type="match status" value="1"/>
</dbReference>
<dbReference type="Proteomes" id="UP000003835">
    <property type="component" value="Unassembled WGS sequence"/>
</dbReference>
<dbReference type="STRING" id="118168.MC7420_7537"/>
<dbReference type="HOGENOM" id="CLU_3287922_0_0_3"/>
<evidence type="ECO:0000313" key="2">
    <source>
        <dbReference type="Proteomes" id="UP000003835"/>
    </source>
</evidence>
<name>B4W158_9CYAN</name>
<gene>
    <name evidence="1" type="ORF">MC7420_7537</name>
</gene>
<protein>
    <recommendedName>
        <fullName evidence="3">SGNH hydrolase-type esterase domain-containing protein</fullName>
    </recommendedName>
</protein>
<keyword evidence="2" id="KW-1185">Reference proteome</keyword>
<evidence type="ECO:0008006" key="3">
    <source>
        <dbReference type="Google" id="ProtNLM"/>
    </source>
</evidence>
<reference evidence="1 2" key="1">
    <citation type="submission" date="2008-07" db="EMBL/GenBank/DDBJ databases">
        <authorList>
            <person name="Tandeau de Marsac N."/>
            <person name="Ferriera S."/>
            <person name="Johnson J."/>
            <person name="Kravitz S."/>
            <person name="Beeson K."/>
            <person name="Sutton G."/>
            <person name="Rogers Y.-H."/>
            <person name="Friedman R."/>
            <person name="Frazier M."/>
            <person name="Venter J.C."/>
        </authorList>
    </citation>
    <scope>NUCLEOTIDE SEQUENCE [LARGE SCALE GENOMIC DNA]</scope>
    <source>
        <strain evidence="1 2">PCC 7420</strain>
    </source>
</reference>
<dbReference type="RefSeq" id="WP_006104873.1">
    <property type="nucleotide sequence ID" value="NZ_DS989867.1"/>
</dbReference>
<dbReference type="AlphaFoldDB" id="B4W158"/>
<organism evidence="1 2">
    <name type="scientific">Coleofasciculus chthonoplastes PCC 7420</name>
    <dbReference type="NCBI Taxonomy" id="118168"/>
    <lineage>
        <taxon>Bacteria</taxon>
        <taxon>Bacillati</taxon>
        <taxon>Cyanobacteriota</taxon>
        <taxon>Cyanophyceae</taxon>
        <taxon>Coleofasciculales</taxon>
        <taxon>Coleofasciculaceae</taxon>
        <taxon>Coleofasciculus</taxon>
    </lineage>
</organism>
<evidence type="ECO:0000313" key="1">
    <source>
        <dbReference type="EMBL" id="EDX72057.1"/>
    </source>
</evidence>
<accession>B4W158</accession>